<keyword evidence="5" id="KW-0539">Nucleus</keyword>
<protein>
    <recommendedName>
        <fullName evidence="6">Zn(2)-C6 fungal-type domain-containing protein</fullName>
    </recommendedName>
</protein>
<dbReference type="InterPro" id="IPR036864">
    <property type="entry name" value="Zn2-C6_fun-type_DNA-bd_sf"/>
</dbReference>
<dbReference type="GO" id="GO:0008270">
    <property type="term" value="F:zinc ion binding"/>
    <property type="evidence" value="ECO:0007669"/>
    <property type="project" value="InterPro"/>
</dbReference>
<keyword evidence="3" id="KW-0238">DNA-binding</keyword>
<dbReference type="GO" id="GO:0045944">
    <property type="term" value="P:positive regulation of transcription by RNA polymerase II"/>
    <property type="evidence" value="ECO:0007669"/>
    <property type="project" value="TreeGrafter"/>
</dbReference>
<dbReference type="EMBL" id="KN847344">
    <property type="protein sequence ID" value="KIW37355.1"/>
    <property type="molecule type" value="Genomic_DNA"/>
</dbReference>
<dbReference type="SMART" id="SM00066">
    <property type="entry name" value="GAL4"/>
    <property type="match status" value="1"/>
</dbReference>
<evidence type="ECO:0000256" key="4">
    <source>
        <dbReference type="ARBA" id="ARBA00023163"/>
    </source>
</evidence>
<evidence type="ECO:0000313" key="7">
    <source>
        <dbReference type="EMBL" id="KIW37355.1"/>
    </source>
</evidence>
<evidence type="ECO:0000256" key="5">
    <source>
        <dbReference type="ARBA" id="ARBA00023242"/>
    </source>
</evidence>
<keyword evidence="2" id="KW-0805">Transcription regulation</keyword>
<gene>
    <name evidence="7" type="ORF">PV06_10401</name>
</gene>
<keyword evidence="8" id="KW-1185">Reference proteome</keyword>
<evidence type="ECO:0000256" key="3">
    <source>
        <dbReference type="ARBA" id="ARBA00023125"/>
    </source>
</evidence>
<evidence type="ECO:0000259" key="6">
    <source>
        <dbReference type="PROSITE" id="PS50048"/>
    </source>
</evidence>
<keyword evidence="4" id="KW-0804">Transcription</keyword>
<sequence length="507" mass="56718">MAEAPTIQPQTLPLHLQLRPRKSRTKTGCLTCRTRHRKCDEKQPTCDNCLHRSLACSWPAETRRTSTADARNHGKPATTMATTRAIQLNKSSTGDSTAPSTNMTVPKPLPWRPEGILADASSRSLFEYYILNTANVLVSSRKADNPFLSCVLPRALSDDLILNCVLAMTGAHRTYADADHKYNYLYRKHYALALSQLRREISHSDAGQSIRFLLATLLLTLVEAINGNDHGAAALHLRASQPLVSAALTASSSFDNDAIKSFLVEWYVYLNLVSNFTFKSDHPFHGSSTDHWLPSLEHIMQQNSSSTFFGLSQGLFRMIPSICALGQQRLQERNQGTVSFDSYAKYASLERRICTWQTPAGLKMEDEWAEQLSTAADVHKHVLLIFLHSAFHGSPVADDEIMTKLQPELDSLLLITQRLLSYDAQAQLLSNMLWPLVIVGSWLSDPDQQQMLRDIIAGSPFRMALIDKVMLLLELLWNQESHSNACLFGPVGVQVIMERYNLEIVVA</sequence>
<dbReference type="RefSeq" id="XP_016257572.1">
    <property type="nucleotide sequence ID" value="XM_016411952.1"/>
</dbReference>
<dbReference type="VEuPathDB" id="FungiDB:PV06_10401"/>
<dbReference type="Gene3D" id="4.10.240.10">
    <property type="entry name" value="Zn(2)-C6 fungal-type DNA-binding domain"/>
    <property type="match status" value="1"/>
</dbReference>
<dbReference type="CDD" id="cd00067">
    <property type="entry name" value="GAL4"/>
    <property type="match status" value="1"/>
</dbReference>
<name>A0A0D2D4U0_9EURO</name>
<dbReference type="PANTHER" id="PTHR37534:SF43">
    <property type="entry name" value="FINGER DOMAIN PROTEIN, PUTATIVE (AFU_ORTHOLOGUE AFUA_1G01850)-RELATED"/>
    <property type="match status" value="1"/>
</dbReference>
<feature type="domain" description="Zn(2)-C6 fungal-type" evidence="6">
    <location>
        <begin position="28"/>
        <end position="58"/>
    </location>
</feature>
<organism evidence="7 8">
    <name type="scientific">Exophiala oligosperma</name>
    <dbReference type="NCBI Taxonomy" id="215243"/>
    <lineage>
        <taxon>Eukaryota</taxon>
        <taxon>Fungi</taxon>
        <taxon>Dikarya</taxon>
        <taxon>Ascomycota</taxon>
        <taxon>Pezizomycotina</taxon>
        <taxon>Eurotiomycetes</taxon>
        <taxon>Chaetothyriomycetidae</taxon>
        <taxon>Chaetothyriales</taxon>
        <taxon>Herpotrichiellaceae</taxon>
        <taxon>Exophiala</taxon>
    </lineage>
</organism>
<dbReference type="Proteomes" id="UP000053342">
    <property type="component" value="Unassembled WGS sequence"/>
</dbReference>
<dbReference type="GO" id="GO:0000976">
    <property type="term" value="F:transcription cis-regulatory region binding"/>
    <property type="evidence" value="ECO:0007669"/>
    <property type="project" value="TreeGrafter"/>
</dbReference>
<dbReference type="Pfam" id="PF00172">
    <property type="entry name" value="Zn_clus"/>
    <property type="match status" value="1"/>
</dbReference>
<dbReference type="GO" id="GO:0005634">
    <property type="term" value="C:nucleus"/>
    <property type="evidence" value="ECO:0007669"/>
    <property type="project" value="UniProtKB-SubCell"/>
</dbReference>
<dbReference type="STRING" id="215243.A0A0D2D4U0"/>
<dbReference type="HOGENOM" id="CLU_023417_2_1_1"/>
<dbReference type="SUPFAM" id="SSF57701">
    <property type="entry name" value="Zn2/Cys6 DNA-binding domain"/>
    <property type="match status" value="1"/>
</dbReference>
<dbReference type="AlphaFoldDB" id="A0A0D2D4U0"/>
<dbReference type="RefSeq" id="XP_016257571.1">
    <property type="nucleotide sequence ID" value="XM_016411951.1"/>
</dbReference>
<dbReference type="PANTHER" id="PTHR37534">
    <property type="entry name" value="TRANSCRIPTIONAL ACTIVATOR PROTEIN UGA3"/>
    <property type="match status" value="1"/>
</dbReference>
<evidence type="ECO:0000256" key="1">
    <source>
        <dbReference type="ARBA" id="ARBA00004123"/>
    </source>
</evidence>
<evidence type="ECO:0000256" key="2">
    <source>
        <dbReference type="ARBA" id="ARBA00023015"/>
    </source>
</evidence>
<accession>A0A0D2D4U0</accession>
<dbReference type="Pfam" id="PF11951">
    <property type="entry name" value="Fungal_trans_2"/>
    <property type="match status" value="1"/>
</dbReference>
<dbReference type="InterPro" id="IPR021858">
    <property type="entry name" value="Fun_TF"/>
</dbReference>
<dbReference type="InterPro" id="IPR001138">
    <property type="entry name" value="Zn2Cys6_DnaBD"/>
</dbReference>
<dbReference type="PROSITE" id="PS50048">
    <property type="entry name" value="ZN2_CY6_FUNGAL_2"/>
    <property type="match status" value="1"/>
</dbReference>
<comment type="subcellular location">
    <subcellularLocation>
        <location evidence="1">Nucleus</location>
    </subcellularLocation>
</comment>
<proteinExistence type="predicted"/>
<dbReference type="OrthoDB" id="1919336at2759"/>
<dbReference type="GeneID" id="27362475"/>
<dbReference type="EMBL" id="KN847344">
    <property type="protein sequence ID" value="KIW37356.1"/>
    <property type="molecule type" value="Genomic_DNA"/>
</dbReference>
<evidence type="ECO:0000313" key="8">
    <source>
        <dbReference type="Proteomes" id="UP000053342"/>
    </source>
</evidence>
<reference evidence="7 8" key="1">
    <citation type="submission" date="2015-01" db="EMBL/GenBank/DDBJ databases">
        <title>The Genome Sequence of Exophiala oligosperma CBS72588.</title>
        <authorList>
            <consortium name="The Broad Institute Genomics Platform"/>
            <person name="Cuomo C."/>
            <person name="de Hoog S."/>
            <person name="Gorbushina A."/>
            <person name="Stielow B."/>
            <person name="Teixiera M."/>
            <person name="Abouelleil A."/>
            <person name="Chapman S.B."/>
            <person name="Priest M."/>
            <person name="Young S.K."/>
            <person name="Wortman J."/>
            <person name="Nusbaum C."/>
            <person name="Birren B."/>
        </authorList>
    </citation>
    <scope>NUCLEOTIDE SEQUENCE [LARGE SCALE GENOMIC DNA]</scope>
    <source>
        <strain evidence="7 8">CBS 72588</strain>
    </source>
</reference>
<dbReference type="GO" id="GO:0000981">
    <property type="term" value="F:DNA-binding transcription factor activity, RNA polymerase II-specific"/>
    <property type="evidence" value="ECO:0007669"/>
    <property type="project" value="InterPro"/>
</dbReference>
<dbReference type="PROSITE" id="PS00463">
    <property type="entry name" value="ZN2_CY6_FUNGAL_1"/>
    <property type="match status" value="1"/>
</dbReference>